<organism evidence="7 8">
    <name type="scientific">Pseudohoeflea suaedae</name>
    <dbReference type="NCBI Taxonomy" id="877384"/>
    <lineage>
        <taxon>Bacteria</taxon>
        <taxon>Pseudomonadati</taxon>
        <taxon>Pseudomonadota</taxon>
        <taxon>Alphaproteobacteria</taxon>
        <taxon>Hyphomicrobiales</taxon>
        <taxon>Rhizobiaceae</taxon>
        <taxon>Pseudohoeflea</taxon>
    </lineage>
</organism>
<feature type="transmembrane region" description="Helical" evidence="5">
    <location>
        <begin position="20"/>
        <end position="53"/>
    </location>
</feature>
<keyword evidence="2 5" id="KW-0812">Transmembrane</keyword>
<evidence type="ECO:0000313" key="8">
    <source>
        <dbReference type="Proteomes" id="UP000295131"/>
    </source>
</evidence>
<name>A0A4R5PLY1_9HYPH</name>
<sequence>MDFRSGTLLHFLLLRRRVDPWLLTIAAASILVVEKVSIVLFAWFVGTGIYYAIFRPRTLRAVDPGHAVAAIGLAAGAVAIHLLNGSLPEDGRYASYPLYFAAFLPMAAGMTLVRDPVRQVVIGMRAGLLMVAVWAVGALIVNALEGGAGPFRYGFGVTQTNAAFAITFCAIWSRMKVTGLTGGLANRRICFYLALVPVLATGTRATLPVFLIAGLMDIVHLSRRARTALPSRKVVTAAGLGCVLAVAAAGWLLAPSLESRFDDTIREVSALAHEPDPTKGGAPIRAILWGAAAQVIAAHPVIGIGGQRTITELDAHLPEQHRTMLEPLTFSHNALLDEWMQRGILGICLHAAFFGFCFWRIWRDGPPDIRENAILMGTLTVAFGALHYLLLVDRHVALYALYFAVVISCLRGVRPPFRPRVRICEQNWNGAGDRSQIGSSRP</sequence>
<keyword evidence="7" id="KW-0436">Ligase</keyword>
<dbReference type="RefSeq" id="WP_133282807.1">
    <property type="nucleotide sequence ID" value="NZ_SMSI01000001.1"/>
</dbReference>
<feature type="transmembrane region" description="Helical" evidence="5">
    <location>
        <begin position="339"/>
        <end position="361"/>
    </location>
</feature>
<feature type="transmembrane region" description="Helical" evidence="5">
    <location>
        <begin position="396"/>
        <end position="413"/>
    </location>
</feature>
<feature type="transmembrane region" description="Helical" evidence="5">
    <location>
        <begin position="153"/>
        <end position="172"/>
    </location>
</feature>
<dbReference type="OrthoDB" id="7903763at2"/>
<dbReference type="AlphaFoldDB" id="A0A4R5PLY1"/>
<keyword evidence="8" id="KW-1185">Reference proteome</keyword>
<evidence type="ECO:0000256" key="4">
    <source>
        <dbReference type="ARBA" id="ARBA00023136"/>
    </source>
</evidence>
<dbReference type="InterPro" id="IPR051533">
    <property type="entry name" value="WaaL-like"/>
</dbReference>
<feature type="domain" description="O-antigen ligase-related" evidence="6">
    <location>
        <begin position="191"/>
        <end position="349"/>
    </location>
</feature>
<dbReference type="Pfam" id="PF04932">
    <property type="entry name" value="Wzy_C"/>
    <property type="match status" value="1"/>
</dbReference>
<comment type="caution">
    <text evidence="7">The sequence shown here is derived from an EMBL/GenBank/DDBJ whole genome shotgun (WGS) entry which is preliminary data.</text>
</comment>
<evidence type="ECO:0000259" key="6">
    <source>
        <dbReference type="Pfam" id="PF04932"/>
    </source>
</evidence>
<keyword evidence="3 5" id="KW-1133">Transmembrane helix</keyword>
<reference evidence="7 8" key="1">
    <citation type="journal article" date="2013" name="Int. J. Syst. Evol. Microbiol.">
        <title>Hoeflea suaedae sp. nov., an endophytic bacterium isolated from the root of the halophyte Suaeda maritima.</title>
        <authorList>
            <person name="Chung E.J."/>
            <person name="Park J.A."/>
            <person name="Pramanik P."/>
            <person name="Bibi F."/>
            <person name="Jeon C.O."/>
            <person name="Chung Y.R."/>
        </authorList>
    </citation>
    <scope>NUCLEOTIDE SEQUENCE [LARGE SCALE GENOMIC DNA]</scope>
    <source>
        <strain evidence="7 8">YC6898</strain>
    </source>
</reference>
<dbReference type="GO" id="GO:0016020">
    <property type="term" value="C:membrane"/>
    <property type="evidence" value="ECO:0007669"/>
    <property type="project" value="UniProtKB-SubCell"/>
</dbReference>
<evidence type="ECO:0000256" key="3">
    <source>
        <dbReference type="ARBA" id="ARBA00022989"/>
    </source>
</evidence>
<feature type="transmembrane region" description="Helical" evidence="5">
    <location>
        <begin position="120"/>
        <end position="141"/>
    </location>
</feature>
<feature type="transmembrane region" description="Helical" evidence="5">
    <location>
        <begin position="96"/>
        <end position="113"/>
    </location>
</feature>
<accession>A0A4R5PLY1</accession>
<dbReference type="PANTHER" id="PTHR37422">
    <property type="entry name" value="TEICHURONIC ACID BIOSYNTHESIS PROTEIN TUAE"/>
    <property type="match status" value="1"/>
</dbReference>
<protein>
    <submittedName>
        <fullName evidence="7">O-antigen ligase family protein</fullName>
    </submittedName>
</protein>
<dbReference type="GO" id="GO:0016874">
    <property type="term" value="F:ligase activity"/>
    <property type="evidence" value="ECO:0007669"/>
    <property type="project" value="UniProtKB-KW"/>
</dbReference>
<feature type="transmembrane region" description="Helical" evidence="5">
    <location>
        <begin position="373"/>
        <end position="390"/>
    </location>
</feature>
<dbReference type="EMBL" id="SMSI01000001">
    <property type="protein sequence ID" value="TDH37970.1"/>
    <property type="molecule type" value="Genomic_DNA"/>
</dbReference>
<evidence type="ECO:0000256" key="2">
    <source>
        <dbReference type="ARBA" id="ARBA00022692"/>
    </source>
</evidence>
<evidence type="ECO:0000256" key="5">
    <source>
        <dbReference type="SAM" id="Phobius"/>
    </source>
</evidence>
<gene>
    <name evidence="7" type="ORF">E2A64_02215</name>
</gene>
<comment type="subcellular location">
    <subcellularLocation>
        <location evidence="1">Membrane</location>
        <topology evidence="1">Multi-pass membrane protein</topology>
    </subcellularLocation>
</comment>
<keyword evidence="4 5" id="KW-0472">Membrane</keyword>
<dbReference type="Proteomes" id="UP000295131">
    <property type="component" value="Unassembled WGS sequence"/>
</dbReference>
<proteinExistence type="predicted"/>
<feature type="transmembrane region" description="Helical" evidence="5">
    <location>
        <begin position="65"/>
        <end position="84"/>
    </location>
</feature>
<dbReference type="InterPro" id="IPR007016">
    <property type="entry name" value="O-antigen_ligase-rel_domated"/>
</dbReference>
<evidence type="ECO:0000256" key="1">
    <source>
        <dbReference type="ARBA" id="ARBA00004141"/>
    </source>
</evidence>
<evidence type="ECO:0000313" key="7">
    <source>
        <dbReference type="EMBL" id="TDH37970.1"/>
    </source>
</evidence>
<feature type="transmembrane region" description="Helical" evidence="5">
    <location>
        <begin position="234"/>
        <end position="254"/>
    </location>
</feature>
<dbReference type="PANTHER" id="PTHR37422:SF13">
    <property type="entry name" value="LIPOPOLYSACCHARIDE BIOSYNTHESIS PROTEIN PA4999-RELATED"/>
    <property type="match status" value="1"/>
</dbReference>